<evidence type="ECO:0000256" key="3">
    <source>
        <dbReference type="ARBA" id="ARBA00022490"/>
    </source>
</evidence>
<dbReference type="PANTHER" id="PTHR11579:SF0">
    <property type="entry name" value="PROTEIN-L-ISOASPARTATE(D-ASPARTATE) O-METHYLTRANSFERASE"/>
    <property type="match status" value="1"/>
</dbReference>
<evidence type="ECO:0000256" key="9">
    <source>
        <dbReference type="HAMAP-Rule" id="MF_00090"/>
    </source>
</evidence>
<dbReference type="PANTHER" id="PTHR11579">
    <property type="entry name" value="PROTEIN-L-ISOASPARTATE O-METHYLTRANSFERASE"/>
    <property type="match status" value="1"/>
</dbReference>
<dbReference type="CDD" id="cd02440">
    <property type="entry name" value="AdoMet_MTases"/>
    <property type="match status" value="1"/>
</dbReference>
<keyword evidence="4 9" id="KW-0489">Methyltransferase</keyword>
<protein>
    <recommendedName>
        <fullName evidence="9">Protein-L-isoaspartate O-methyltransferase</fullName>
        <ecNumber evidence="9">2.1.1.77</ecNumber>
    </recommendedName>
    <alternativeName>
        <fullName evidence="9">L-isoaspartyl protein carboxyl methyltransferase</fullName>
    </alternativeName>
    <alternativeName>
        <fullName evidence="9">Protein L-isoaspartyl methyltransferase</fullName>
    </alternativeName>
    <alternativeName>
        <fullName evidence="9">Protein-beta-aspartate methyltransferase</fullName>
        <shortName evidence="9">PIMT</shortName>
    </alternativeName>
</protein>
<dbReference type="EMBL" id="CAJHIS010000002">
    <property type="protein sequence ID" value="CAD6491289.1"/>
    <property type="molecule type" value="Genomic_DNA"/>
</dbReference>
<dbReference type="NCBIfam" id="NF010549">
    <property type="entry name" value="PRK13942.1"/>
    <property type="match status" value="1"/>
</dbReference>
<comment type="caution">
    <text evidence="10">The sequence shown here is derived from an EMBL/GenBank/DDBJ whole genome shotgun (WGS) entry which is preliminary data.</text>
</comment>
<comment type="function">
    <text evidence="7 9">Catalyzes the methyl esterification of L-isoaspartyl residues in peptides and proteins that result from spontaneous decomposition of normal L-aspartyl and L-asparaginyl residues. It plays a role in the repair and/or degradation of damaged proteins.</text>
</comment>
<comment type="similarity">
    <text evidence="2 9">Belongs to the methyltransferase superfamily. L-isoaspartyl/D-aspartyl protein methyltransferase family.</text>
</comment>
<proteinExistence type="inferred from homology"/>
<dbReference type="GO" id="GO:0032259">
    <property type="term" value="P:methylation"/>
    <property type="evidence" value="ECO:0007669"/>
    <property type="project" value="UniProtKB-KW"/>
</dbReference>
<evidence type="ECO:0000256" key="4">
    <source>
        <dbReference type="ARBA" id="ARBA00022603"/>
    </source>
</evidence>
<dbReference type="EC" id="2.1.1.77" evidence="9"/>
<reference evidence="10" key="1">
    <citation type="submission" date="2020-10" db="EMBL/GenBank/DDBJ databases">
        <authorList>
            <person name="Hahn C.J."/>
            <person name="Laso-Perez R."/>
            <person name="Vulcano F."/>
            <person name="Vaziourakis K.-M."/>
            <person name="Stokke R."/>
            <person name="Steen I.H."/>
            <person name="Teske A."/>
            <person name="Boetius A."/>
            <person name="Liebeke M."/>
            <person name="Amann R."/>
            <person name="Knittel K."/>
        </authorList>
    </citation>
    <scope>NUCLEOTIDE SEQUENCE</scope>
    <source>
        <strain evidence="10">Gfbio:e3339647-f889-4370-9287-4fb5cb688e4c:AG392D22_GoMArc1</strain>
    </source>
</reference>
<dbReference type="Proteomes" id="UP000634805">
    <property type="component" value="Unassembled WGS sequence"/>
</dbReference>
<feature type="active site" evidence="9">
    <location>
        <position position="59"/>
    </location>
</feature>
<dbReference type="InterPro" id="IPR000682">
    <property type="entry name" value="PCMT"/>
</dbReference>
<evidence type="ECO:0000256" key="5">
    <source>
        <dbReference type="ARBA" id="ARBA00022679"/>
    </source>
</evidence>
<name>A0A811T728_9EURY</name>
<keyword evidence="5 9" id="KW-0808">Transferase</keyword>
<evidence type="ECO:0000256" key="7">
    <source>
        <dbReference type="ARBA" id="ARBA00025330"/>
    </source>
</evidence>
<dbReference type="GO" id="GO:0004719">
    <property type="term" value="F:protein-L-isoaspartate (D-aspartate) O-methyltransferase activity"/>
    <property type="evidence" value="ECO:0007669"/>
    <property type="project" value="UniProtKB-UniRule"/>
</dbReference>
<dbReference type="GO" id="GO:0005737">
    <property type="term" value="C:cytoplasm"/>
    <property type="evidence" value="ECO:0007669"/>
    <property type="project" value="UniProtKB-SubCell"/>
</dbReference>
<sequence length="210" mass="23126">MEFSRKRTRLVDGLKYHGIDRRVLDAMDKVPRHIFVSDSQKEYAYQDTPLSIGSGQTISAPHMVAIMCNLLDLEEGMRVLEIGTGSGYHVAVIAELVGKTGHVYTVERIEQLAHFARNNLKKTGYANVTVIIEDGSLGLPEYAPYDRISVAAAAPEVPQTLIDQLTEGGKMVIPVGSFPQELYLVTKNIEITMVKKGGVSFVPLKGKYGF</sequence>
<dbReference type="SUPFAM" id="SSF53335">
    <property type="entry name" value="S-adenosyl-L-methionine-dependent methyltransferases"/>
    <property type="match status" value="1"/>
</dbReference>
<evidence type="ECO:0000256" key="1">
    <source>
        <dbReference type="ARBA" id="ARBA00004496"/>
    </source>
</evidence>
<accession>A0A811T728</accession>
<dbReference type="NCBIfam" id="NF001453">
    <property type="entry name" value="PRK00312.1"/>
    <property type="match status" value="1"/>
</dbReference>
<dbReference type="HAMAP" id="MF_00090">
    <property type="entry name" value="PIMT"/>
    <property type="match status" value="1"/>
</dbReference>
<keyword evidence="6 9" id="KW-0949">S-adenosyl-L-methionine</keyword>
<dbReference type="FunFam" id="3.40.50.150:FF:000010">
    <property type="entry name" value="Protein-L-isoaspartate O-methyltransferase"/>
    <property type="match status" value="1"/>
</dbReference>
<gene>
    <name evidence="9 10" type="primary">pcm</name>
    <name evidence="10" type="ORF">EMLJLAPB_00110</name>
</gene>
<evidence type="ECO:0000256" key="6">
    <source>
        <dbReference type="ARBA" id="ARBA00022691"/>
    </source>
</evidence>
<organism evidence="10 11">
    <name type="scientific">Candidatus Argoarchaeum ethanivorans</name>
    <dbReference type="NCBI Taxonomy" id="2608793"/>
    <lineage>
        <taxon>Archaea</taxon>
        <taxon>Methanobacteriati</taxon>
        <taxon>Methanobacteriota</taxon>
        <taxon>Stenosarchaea group</taxon>
        <taxon>Methanomicrobia</taxon>
        <taxon>Methanosarcinales</taxon>
        <taxon>Methanosarcinales incertae sedis</taxon>
        <taxon>GOM Arc I cluster</taxon>
        <taxon>Candidatus Argoarchaeum</taxon>
    </lineage>
</organism>
<comment type="catalytic activity">
    <reaction evidence="8 9">
        <text>[protein]-L-isoaspartate + S-adenosyl-L-methionine = [protein]-L-isoaspartate alpha-methyl ester + S-adenosyl-L-homocysteine</text>
        <dbReference type="Rhea" id="RHEA:12705"/>
        <dbReference type="Rhea" id="RHEA-COMP:12143"/>
        <dbReference type="Rhea" id="RHEA-COMP:12144"/>
        <dbReference type="ChEBI" id="CHEBI:57856"/>
        <dbReference type="ChEBI" id="CHEBI:59789"/>
        <dbReference type="ChEBI" id="CHEBI:90596"/>
        <dbReference type="ChEBI" id="CHEBI:90598"/>
        <dbReference type="EC" id="2.1.1.77"/>
    </reaction>
</comment>
<dbReference type="AlphaFoldDB" id="A0A811T728"/>
<evidence type="ECO:0000313" key="11">
    <source>
        <dbReference type="Proteomes" id="UP000634805"/>
    </source>
</evidence>
<comment type="subcellular location">
    <subcellularLocation>
        <location evidence="1 9">Cytoplasm</location>
    </subcellularLocation>
</comment>
<evidence type="ECO:0000256" key="8">
    <source>
        <dbReference type="ARBA" id="ARBA00029295"/>
    </source>
</evidence>
<dbReference type="InterPro" id="IPR029063">
    <property type="entry name" value="SAM-dependent_MTases_sf"/>
</dbReference>
<keyword evidence="3 9" id="KW-0963">Cytoplasm</keyword>
<dbReference type="NCBIfam" id="TIGR00080">
    <property type="entry name" value="pimt"/>
    <property type="match status" value="1"/>
</dbReference>
<dbReference type="PROSITE" id="PS01279">
    <property type="entry name" value="PCMT"/>
    <property type="match status" value="1"/>
</dbReference>
<dbReference type="Gene3D" id="3.40.50.150">
    <property type="entry name" value="Vaccinia Virus protein VP39"/>
    <property type="match status" value="1"/>
</dbReference>
<dbReference type="GO" id="GO:0030091">
    <property type="term" value="P:protein repair"/>
    <property type="evidence" value="ECO:0007669"/>
    <property type="project" value="UniProtKB-UniRule"/>
</dbReference>
<dbReference type="Pfam" id="PF01135">
    <property type="entry name" value="PCMT"/>
    <property type="match status" value="1"/>
</dbReference>
<evidence type="ECO:0000313" key="10">
    <source>
        <dbReference type="EMBL" id="CAD6491289.1"/>
    </source>
</evidence>
<evidence type="ECO:0000256" key="2">
    <source>
        <dbReference type="ARBA" id="ARBA00005369"/>
    </source>
</evidence>